<feature type="signal peptide" evidence="2">
    <location>
        <begin position="1"/>
        <end position="23"/>
    </location>
</feature>
<keyword evidence="2" id="KW-0732">Signal</keyword>
<feature type="chain" id="PRO_5040997229" description="Asl1-like glycosyl hydrolase catalytic domain-containing protein" evidence="2">
    <location>
        <begin position="24"/>
        <end position="430"/>
    </location>
</feature>
<feature type="region of interest" description="Disordered" evidence="1">
    <location>
        <begin position="35"/>
        <end position="60"/>
    </location>
</feature>
<feature type="region of interest" description="Disordered" evidence="1">
    <location>
        <begin position="171"/>
        <end position="190"/>
    </location>
</feature>
<organism evidence="3 4">
    <name type="scientific">Solirubrobacter ginsenosidimutans</name>
    <dbReference type="NCBI Taxonomy" id="490573"/>
    <lineage>
        <taxon>Bacteria</taxon>
        <taxon>Bacillati</taxon>
        <taxon>Actinomycetota</taxon>
        <taxon>Thermoleophilia</taxon>
        <taxon>Solirubrobacterales</taxon>
        <taxon>Solirubrobacteraceae</taxon>
        <taxon>Solirubrobacter</taxon>
    </lineage>
</organism>
<feature type="compositionally biased region" description="Pro residues" evidence="1">
    <location>
        <begin position="421"/>
        <end position="430"/>
    </location>
</feature>
<feature type="region of interest" description="Disordered" evidence="1">
    <location>
        <begin position="411"/>
        <end position="430"/>
    </location>
</feature>
<evidence type="ECO:0000256" key="2">
    <source>
        <dbReference type="SAM" id="SignalP"/>
    </source>
</evidence>
<dbReference type="Gene3D" id="3.20.20.80">
    <property type="entry name" value="Glycosidases"/>
    <property type="match status" value="1"/>
</dbReference>
<gene>
    <name evidence="3" type="ORF">OM076_21010</name>
</gene>
<dbReference type="AlphaFoldDB" id="A0A9X3S451"/>
<evidence type="ECO:0008006" key="5">
    <source>
        <dbReference type="Google" id="ProtNLM"/>
    </source>
</evidence>
<comment type="caution">
    <text evidence="3">The sequence shown here is derived from an EMBL/GenBank/DDBJ whole genome shotgun (WGS) entry which is preliminary data.</text>
</comment>
<protein>
    <recommendedName>
        <fullName evidence="5">Asl1-like glycosyl hydrolase catalytic domain-containing protein</fullName>
    </recommendedName>
</protein>
<reference evidence="3" key="1">
    <citation type="submission" date="2022-10" db="EMBL/GenBank/DDBJ databases">
        <title>The WGS of Solirubrobacter ginsenosidimutans DSM 21036.</title>
        <authorList>
            <person name="Jiang Z."/>
        </authorList>
    </citation>
    <scope>NUCLEOTIDE SEQUENCE</scope>
    <source>
        <strain evidence="3">DSM 21036</strain>
    </source>
</reference>
<evidence type="ECO:0000256" key="1">
    <source>
        <dbReference type="SAM" id="MobiDB-lite"/>
    </source>
</evidence>
<keyword evidence="4" id="KW-1185">Reference proteome</keyword>
<dbReference type="Proteomes" id="UP001149140">
    <property type="component" value="Unassembled WGS sequence"/>
</dbReference>
<accession>A0A9X3S451</accession>
<dbReference type="EMBL" id="JAPDOD010000020">
    <property type="protein sequence ID" value="MDA0162766.1"/>
    <property type="molecule type" value="Genomic_DNA"/>
</dbReference>
<evidence type="ECO:0000313" key="3">
    <source>
        <dbReference type="EMBL" id="MDA0162766.1"/>
    </source>
</evidence>
<proteinExistence type="predicted"/>
<sequence length="430" mass="45286">MRRFAPALYALAAAALVAAVVFALTRDDDAKVKPVRPGRPLVAKAPPAPPAPPTPPPAGTGLAVGVTEFNANLIASPEAKDVPEPWNAVRDKLGAIKPAYFRLVIDWASIQPTAETPANLDAPQGGCMREVGPCLGWGGVRDQLRALASRQREGGWTALVVFTGTPEWAASAAGGCERPQAGPRSRPPRADALPAYQQLVRDVIKAAGQEGARLSFFSPWNEPNHPAFISPQRAACDPSSPSTAPAAYAQIAQALQQALDAAPGEQQLVLGETAGLMKSTRYVTSVPEFIAALPKDLVCSTTVWSQHAYIGGDDPVQDADAALKAFGCPHPFTFWITETGVGPAPKDLSAGGSIADAAAGCSALHDQLVRWDEDPRVTIAFQYTVREDDKFPVGLVSTDMTTDRPALKEWTAWGGSRKPADPPPPSTCGT</sequence>
<evidence type="ECO:0000313" key="4">
    <source>
        <dbReference type="Proteomes" id="UP001149140"/>
    </source>
</evidence>
<dbReference type="InterPro" id="IPR017853">
    <property type="entry name" value="GH"/>
</dbReference>
<name>A0A9X3S451_9ACTN</name>
<dbReference type="SUPFAM" id="SSF51445">
    <property type="entry name" value="(Trans)glycosidases"/>
    <property type="match status" value="1"/>
</dbReference>
<dbReference type="RefSeq" id="WP_270042002.1">
    <property type="nucleotide sequence ID" value="NZ_JAPDOD010000020.1"/>
</dbReference>
<feature type="compositionally biased region" description="Pro residues" evidence="1">
    <location>
        <begin position="46"/>
        <end position="58"/>
    </location>
</feature>